<sequence>MSWTELEREALVETLRAADPEAPTLCEGWSVHRLTAHLVLREHRPDLAARDATAPPGHEPQLSRLIAGPEAPGFARLVDRFAGGPPRWSPVRWGGDSVNLVEYVVHHEDVRRGGAEPAEPRVLPTDMVRALWDRLAALGRMAYRRSPVGVVHVVPGGPRRVVRRRPDAVVLSGDPVELLLHALGREDAADVELLGRPETVEEFAARS</sequence>
<evidence type="ECO:0000259" key="1">
    <source>
        <dbReference type="Pfam" id="PF11716"/>
    </source>
</evidence>
<gene>
    <name evidence="2" type="ORF">GCM10023169_16530</name>
</gene>
<evidence type="ECO:0000313" key="2">
    <source>
        <dbReference type="EMBL" id="GAA4422320.1"/>
    </source>
</evidence>
<dbReference type="EMBL" id="BAABGN010000007">
    <property type="protein sequence ID" value="GAA4422320.1"/>
    <property type="molecule type" value="Genomic_DNA"/>
</dbReference>
<accession>A0ABP8L3Z3</accession>
<comment type="caution">
    <text evidence="2">The sequence shown here is derived from an EMBL/GenBank/DDBJ whole genome shotgun (WGS) entry which is preliminary data.</text>
</comment>
<dbReference type="InterPro" id="IPR034660">
    <property type="entry name" value="DinB/YfiT-like"/>
</dbReference>
<dbReference type="Pfam" id="PF11716">
    <property type="entry name" value="MDMPI_N"/>
    <property type="match status" value="1"/>
</dbReference>
<reference evidence="3" key="1">
    <citation type="journal article" date="2019" name="Int. J. Syst. Evol. Microbiol.">
        <title>The Global Catalogue of Microorganisms (GCM) 10K type strain sequencing project: providing services to taxonomists for standard genome sequencing and annotation.</title>
        <authorList>
            <consortium name="The Broad Institute Genomics Platform"/>
            <consortium name="The Broad Institute Genome Sequencing Center for Infectious Disease"/>
            <person name="Wu L."/>
            <person name="Ma J."/>
        </authorList>
    </citation>
    <scope>NUCLEOTIDE SEQUENCE [LARGE SCALE GENOMIC DNA]</scope>
    <source>
        <strain evidence="3">JCM 17810</strain>
    </source>
</reference>
<dbReference type="InterPro" id="IPR024344">
    <property type="entry name" value="MDMPI_metal-binding"/>
</dbReference>
<organism evidence="2 3">
    <name type="scientific">Georgenia halophila</name>
    <dbReference type="NCBI Taxonomy" id="620889"/>
    <lineage>
        <taxon>Bacteria</taxon>
        <taxon>Bacillati</taxon>
        <taxon>Actinomycetota</taxon>
        <taxon>Actinomycetes</taxon>
        <taxon>Micrococcales</taxon>
        <taxon>Bogoriellaceae</taxon>
        <taxon>Georgenia</taxon>
    </lineage>
</organism>
<dbReference type="NCBIfam" id="TIGR03083">
    <property type="entry name" value="maleylpyruvate isomerase family mycothiol-dependent enzyme"/>
    <property type="match status" value="1"/>
</dbReference>
<dbReference type="InterPro" id="IPR017517">
    <property type="entry name" value="Maleyloyr_isom"/>
</dbReference>
<dbReference type="Proteomes" id="UP001500622">
    <property type="component" value="Unassembled WGS sequence"/>
</dbReference>
<evidence type="ECO:0000313" key="3">
    <source>
        <dbReference type="Proteomes" id="UP001500622"/>
    </source>
</evidence>
<dbReference type="SUPFAM" id="SSF109854">
    <property type="entry name" value="DinB/YfiT-like putative metalloenzymes"/>
    <property type="match status" value="1"/>
</dbReference>
<keyword evidence="3" id="KW-1185">Reference proteome</keyword>
<proteinExistence type="predicted"/>
<dbReference type="NCBIfam" id="TIGR03085">
    <property type="entry name" value="TIGR03085 family metal-binding protein"/>
    <property type="match status" value="1"/>
</dbReference>
<dbReference type="RefSeq" id="WP_345215780.1">
    <property type="nucleotide sequence ID" value="NZ_BAABGN010000007.1"/>
</dbReference>
<name>A0ABP8L3Z3_9MICO</name>
<protein>
    <submittedName>
        <fullName evidence="2">TIGR03085 family metal-binding protein</fullName>
    </submittedName>
</protein>
<feature type="domain" description="Mycothiol-dependent maleylpyruvate isomerase metal-binding" evidence="1">
    <location>
        <begin position="9"/>
        <end position="81"/>
    </location>
</feature>
<dbReference type="InterPro" id="IPR017519">
    <property type="entry name" value="CHP03085"/>
</dbReference>